<accession>A0A5B7FDC5</accession>
<proteinExistence type="predicted"/>
<keyword evidence="2" id="KW-1185">Reference proteome</keyword>
<evidence type="ECO:0000313" key="2">
    <source>
        <dbReference type="Proteomes" id="UP000324222"/>
    </source>
</evidence>
<evidence type="ECO:0000313" key="1">
    <source>
        <dbReference type="EMBL" id="MPC43495.1"/>
    </source>
</evidence>
<dbReference type="EMBL" id="VSRR010005856">
    <property type="protein sequence ID" value="MPC43495.1"/>
    <property type="molecule type" value="Genomic_DNA"/>
</dbReference>
<dbReference type="Proteomes" id="UP000324222">
    <property type="component" value="Unassembled WGS sequence"/>
</dbReference>
<name>A0A5B7FDC5_PORTR</name>
<dbReference type="AlphaFoldDB" id="A0A5B7FDC5"/>
<organism evidence="1 2">
    <name type="scientific">Portunus trituberculatus</name>
    <name type="common">Swimming crab</name>
    <name type="synonym">Neptunus trituberculatus</name>
    <dbReference type="NCBI Taxonomy" id="210409"/>
    <lineage>
        <taxon>Eukaryota</taxon>
        <taxon>Metazoa</taxon>
        <taxon>Ecdysozoa</taxon>
        <taxon>Arthropoda</taxon>
        <taxon>Crustacea</taxon>
        <taxon>Multicrustacea</taxon>
        <taxon>Malacostraca</taxon>
        <taxon>Eumalacostraca</taxon>
        <taxon>Eucarida</taxon>
        <taxon>Decapoda</taxon>
        <taxon>Pleocyemata</taxon>
        <taxon>Brachyura</taxon>
        <taxon>Eubrachyura</taxon>
        <taxon>Portunoidea</taxon>
        <taxon>Portunidae</taxon>
        <taxon>Portuninae</taxon>
        <taxon>Portunus</taxon>
    </lineage>
</organism>
<comment type="caution">
    <text evidence="1">The sequence shown here is derived from an EMBL/GenBank/DDBJ whole genome shotgun (WGS) entry which is preliminary data.</text>
</comment>
<gene>
    <name evidence="1" type="ORF">E2C01_037144</name>
</gene>
<reference evidence="1 2" key="1">
    <citation type="submission" date="2019-05" db="EMBL/GenBank/DDBJ databases">
        <title>Another draft genome of Portunus trituberculatus and its Hox gene families provides insights of decapod evolution.</title>
        <authorList>
            <person name="Jeong J.-H."/>
            <person name="Song I."/>
            <person name="Kim S."/>
            <person name="Choi T."/>
            <person name="Kim D."/>
            <person name="Ryu S."/>
            <person name="Kim W."/>
        </authorList>
    </citation>
    <scope>NUCLEOTIDE SEQUENCE [LARGE SCALE GENOMIC DNA]</scope>
    <source>
        <tissue evidence="1">Muscle</tissue>
    </source>
</reference>
<sequence>MMLLPPLTYISEPGGDVWPSPGDVRIQLRCMNKDDQKKSIGFSTIFFIHALDSPAARRSASPFRVSDLHVQAPHLSACPRAITCVHHLCPQPPGTPLTHSHVFLT</sequence>
<protein>
    <submittedName>
        <fullName evidence="1">Uncharacterized protein</fullName>
    </submittedName>
</protein>